<evidence type="ECO:0000313" key="3">
    <source>
        <dbReference type="Proteomes" id="UP000008810"/>
    </source>
</evidence>
<dbReference type="Proteomes" id="UP000008810">
    <property type="component" value="Chromosome 5"/>
</dbReference>
<dbReference type="EnsemblPlants" id="KQJ81511">
    <property type="protein sequence ID" value="KQJ81511"/>
    <property type="gene ID" value="BRADI_5g01193v3"/>
</dbReference>
<organism evidence="1">
    <name type="scientific">Brachypodium distachyon</name>
    <name type="common">Purple false brome</name>
    <name type="synonym">Trachynia distachya</name>
    <dbReference type="NCBI Taxonomy" id="15368"/>
    <lineage>
        <taxon>Eukaryota</taxon>
        <taxon>Viridiplantae</taxon>
        <taxon>Streptophyta</taxon>
        <taxon>Embryophyta</taxon>
        <taxon>Tracheophyta</taxon>
        <taxon>Spermatophyta</taxon>
        <taxon>Magnoliopsida</taxon>
        <taxon>Liliopsida</taxon>
        <taxon>Poales</taxon>
        <taxon>Poaceae</taxon>
        <taxon>BOP clade</taxon>
        <taxon>Pooideae</taxon>
        <taxon>Stipodae</taxon>
        <taxon>Brachypodieae</taxon>
        <taxon>Brachypodium</taxon>
    </lineage>
</organism>
<proteinExistence type="predicted"/>
<gene>
    <name evidence="1" type="ORF">BRADI_5g01193v3</name>
</gene>
<evidence type="ECO:0000313" key="1">
    <source>
        <dbReference type="EMBL" id="KQJ81511.1"/>
    </source>
</evidence>
<name>A0A0Q3E140_BRADI</name>
<dbReference type="Gramene" id="KQJ81511">
    <property type="protein sequence ID" value="KQJ81511"/>
    <property type="gene ID" value="BRADI_5g01193v3"/>
</dbReference>
<reference evidence="1 2" key="1">
    <citation type="journal article" date="2010" name="Nature">
        <title>Genome sequencing and analysis of the model grass Brachypodium distachyon.</title>
        <authorList>
            <consortium name="International Brachypodium Initiative"/>
        </authorList>
    </citation>
    <scope>NUCLEOTIDE SEQUENCE [LARGE SCALE GENOMIC DNA]</scope>
    <source>
        <strain evidence="1 2">Bd21</strain>
    </source>
</reference>
<reference evidence="2" key="3">
    <citation type="submission" date="2018-08" db="UniProtKB">
        <authorList>
            <consortium name="EnsemblPlants"/>
        </authorList>
    </citation>
    <scope>IDENTIFICATION</scope>
    <source>
        <strain evidence="2">cv. Bd21</strain>
    </source>
</reference>
<dbReference type="EMBL" id="CM000884">
    <property type="protein sequence ID" value="KQJ81511.1"/>
    <property type="molecule type" value="Genomic_DNA"/>
</dbReference>
<protein>
    <submittedName>
        <fullName evidence="1 2">Uncharacterized protein</fullName>
    </submittedName>
</protein>
<keyword evidence="3" id="KW-1185">Reference proteome</keyword>
<reference evidence="1" key="2">
    <citation type="submission" date="2017-06" db="EMBL/GenBank/DDBJ databases">
        <title>WGS assembly of Brachypodium distachyon.</title>
        <authorList>
            <consortium name="The International Brachypodium Initiative"/>
            <person name="Lucas S."/>
            <person name="Harmon-Smith M."/>
            <person name="Lail K."/>
            <person name="Tice H."/>
            <person name="Grimwood J."/>
            <person name="Bruce D."/>
            <person name="Barry K."/>
            <person name="Shu S."/>
            <person name="Lindquist E."/>
            <person name="Wang M."/>
            <person name="Pitluck S."/>
            <person name="Vogel J.P."/>
            <person name="Garvin D.F."/>
            <person name="Mockler T.C."/>
            <person name="Schmutz J."/>
            <person name="Rokhsar D."/>
            <person name="Bevan M.W."/>
        </authorList>
    </citation>
    <scope>NUCLEOTIDE SEQUENCE</scope>
    <source>
        <strain evidence="1">Bd21</strain>
    </source>
</reference>
<evidence type="ECO:0000313" key="2">
    <source>
        <dbReference type="EnsemblPlants" id="KQJ81511"/>
    </source>
</evidence>
<dbReference type="AlphaFoldDB" id="A0A0Q3E140"/>
<sequence>MVDLQKRVAKGTYIRAEVSRGVTHRIVVDSDGGGHSSDRERQRPCRHFERLVASTNLEHERRGRRPDPRRELHGHLGCVLVHQHVGAAAAAPRALLARVDGSEMIAR</sequence>
<dbReference type="InParanoid" id="A0A0Q3E140"/>
<accession>A0A0Q3E140</accession>